<evidence type="ECO:0000313" key="3">
    <source>
        <dbReference type="Proteomes" id="UP000030653"/>
    </source>
</evidence>
<gene>
    <name evidence="2" type="ORF">DACRYDRAFT_93538</name>
</gene>
<dbReference type="RefSeq" id="XP_040631004.1">
    <property type="nucleotide sequence ID" value="XM_040777165.1"/>
</dbReference>
<dbReference type="HOGENOM" id="CLU_1660692_0_0_1"/>
<accession>M5G7E5</accession>
<feature type="region of interest" description="Disordered" evidence="1">
    <location>
        <begin position="134"/>
        <end position="159"/>
    </location>
</feature>
<organism evidence="2 3">
    <name type="scientific">Dacryopinax primogenitus (strain DJM 731)</name>
    <name type="common">Brown rot fungus</name>
    <dbReference type="NCBI Taxonomy" id="1858805"/>
    <lineage>
        <taxon>Eukaryota</taxon>
        <taxon>Fungi</taxon>
        <taxon>Dikarya</taxon>
        <taxon>Basidiomycota</taxon>
        <taxon>Agaricomycotina</taxon>
        <taxon>Dacrymycetes</taxon>
        <taxon>Dacrymycetales</taxon>
        <taxon>Dacrymycetaceae</taxon>
        <taxon>Dacryopinax</taxon>
    </lineage>
</organism>
<name>M5G7E5_DACPD</name>
<reference evidence="2 3" key="1">
    <citation type="journal article" date="2012" name="Science">
        <title>The Paleozoic origin of enzymatic lignin decomposition reconstructed from 31 fungal genomes.</title>
        <authorList>
            <person name="Floudas D."/>
            <person name="Binder M."/>
            <person name="Riley R."/>
            <person name="Barry K."/>
            <person name="Blanchette R.A."/>
            <person name="Henrissat B."/>
            <person name="Martinez A.T."/>
            <person name="Otillar R."/>
            <person name="Spatafora J.W."/>
            <person name="Yadav J.S."/>
            <person name="Aerts A."/>
            <person name="Benoit I."/>
            <person name="Boyd A."/>
            <person name="Carlson A."/>
            <person name="Copeland A."/>
            <person name="Coutinho P.M."/>
            <person name="de Vries R.P."/>
            <person name="Ferreira P."/>
            <person name="Findley K."/>
            <person name="Foster B."/>
            <person name="Gaskell J."/>
            <person name="Glotzer D."/>
            <person name="Gorecki P."/>
            <person name="Heitman J."/>
            <person name="Hesse C."/>
            <person name="Hori C."/>
            <person name="Igarashi K."/>
            <person name="Jurgens J.A."/>
            <person name="Kallen N."/>
            <person name="Kersten P."/>
            <person name="Kohler A."/>
            <person name="Kuees U."/>
            <person name="Kumar T.K.A."/>
            <person name="Kuo A."/>
            <person name="LaButti K."/>
            <person name="Larrondo L.F."/>
            <person name="Lindquist E."/>
            <person name="Ling A."/>
            <person name="Lombard V."/>
            <person name="Lucas S."/>
            <person name="Lundell T."/>
            <person name="Martin R."/>
            <person name="McLaughlin D.J."/>
            <person name="Morgenstern I."/>
            <person name="Morin E."/>
            <person name="Murat C."/>
            <person name="Nagy L.G."/>
            <person name="Nolan M."/>
            <person name="Ohm R.A."/>
            <person name="Patyshakuliyeva A."/>
            <person name="Rokas A."/>
            <person name="Ruiz-Duenas F.J."/>
            <person name="Sabat G."/>
            <person name="Salamov A."/>
            <person name="Samejima M."/>
            <person name="Schmutz J."/>
            <person name="Slot J.C."/>
            <person name="St John F."/>
            <person name="Stenlid J."/>
            <person name="Sun H."/>
            <person name="Sun S."/>
            <person name="Syed K."/>
            <person name="Tsang A."/>
            <person name="Wiebenga A."/>
            <person name="Young D."/>
            <person name="Pisabarro A."/>
            <person name="Eastwood D.C."/>
            <person name="Martin F."/>
            <person name="Cullen D."/>
            <person name="Grigoriev I.V."/>
            <person name="Hibbett D.S."/>
        </authorList>
    </citation>
    <scope>NUCLEOTIDE SEQUENCE [LARGE SCALE GENOMIC DNA]</scope>
    <source>
        <strain evidence="2 3">DJM-731 SS1</strain>
    </source>
</reference>
<dbReference type="AlphaFoldDB" id="M5G7E5"/>
<sequence length="159" mass="18671">MGHSPPYYRRETFFSIADRSWGKRMMAEYCQSQCSTFYFGRRGHQLQRKTVTLILKCCENILEHFHEEPAVQREAPLGPPCSALRYHYFGHRSGKTKLLSNESVLWNLHTWPRSIYPHPSVALDRKKHNMWKHTTRNTRSLKHPLNINGGPSETKKSAY</sequence>
<evidence type="ECO:0000313" key="2">
    <source>
        <dbReference type="EMBL" id="EJU04110.1"/>
    </source>
</evidence>
<dbReference type="EMBL" id="JH795858">
    <property type="protein sequence ID" value="EJU04110.1"/>
    <property type="molecule type" value="Genomic_DNA"/>
</dbReference>
<proteinExistence type="predicted"/>
<keyword evidence="3" id="KW-1185">Reference proteome</keyword>
<evidence type="ECO:0000256" key="1">
    <source>
        <dbReference type="SAM" id="MobiDB-lite"/>
    </source>
</evidence>
<dbReference type="GeneID" id="63692227"/>
<protein>
    <submittedName>
        <fullName evidence="2">Uncharacterized protein</fullName>
    </submittedName>
</protein>
<dbReference type="Proteomes" id="UP000030653">
    <property type="component" value="Unassembled WGS sequence"/>
</dbReference>